<keyword evidence="5" id="KW-0158">Chromosome</keyword>
<evidence type="ECO:0000256" key="7">
    <source>
        <dbReference type="ARBA" id="ARBA00022618"/>
    </source>
</evidence>
<dbReference type="GO" id="GO:0051301">
    <property type="term" value="P:cell division"/>
    <property type="evidence" value="ECO:0007669"/>
    <property type="project" value="UniProtKB-KW"/>
</dbReference>
<evidence type="ECO:0000256" key="1">
    <source>
        <dbReference type="ARBA" id="ARBA00004286"/>
    </source>
</evidence>
<dbReference type="InterPro" id="IPR022816">
    <property type="entry name" value="Condensin_barren_su2"/>
</dbReference>
<evidence type="ECO:0000256" key="2">
    <source>
        <dbReference type="ARBA" id="ARBA00004496"/>
    </source>
</evidence>
<dbReference type="GO" id="GO:0007076">
    <property type="term" value="P:mitotic chromosome condensation"/>
    <property type="evidence" value="ECO:0007669"/>
    <property type="project" value="InterPro"/>
</dbReference>
<evidence type="ECO:0000256" key="3">
    <source>
        <dbReference type="ARBA" id="ARBA00009471"/>
    </source>
</evidence>
<comment type="subcellular location">
    <subcellularLocation>
        <location evidence="1">Chromosome</location>
    </subcellularLocation>
    <subcellularLocation>
        <location evidence="2">Cytoplasm</location>
    </subcellularLocation>
</comment>
<dbReference type="Proteomes" id="UP001472866">
    <property type="component" value="Chromosome 05"/>
</dbReference>
<evidence type="ECO:0000256" key="8">
    <source>
        <dbReference type="ARBA" id="ARBA00022776"/>
    </source>
</evidence>
<dbReference type="GO" id="GO:0000796">
    <property type="term" value="C:condensin complex"/>
    <property type="evidence" value="ECO:0007669"/>
    <property type="project" value="InterPro"/>
</dbReference>
<keyword evidence="14" id="KW-1185">Reference proteome</keyword>
<dbReference type="Pfam" id="PF05786">
    <property type="entry name" value="Cnd2"/>
    <property type="match status" value="2"/>
</dbReference>
<dbReference type="AlphaFoldDB" id="A0AAX4P800"/>
<keyword evidence="8 11" id="KW-0498">Mitosis</keyword>
<comment type="function">
    <text evidence="11">Regulatory subunit of the condensin complex, a complex required for conversion of interphase chromatin into mitotic-like condense chromosomes.</text>
</comment>
<dbReference type="EMBL" id="CP151505">
    <property type="protein sequence ID" value="WZN62166.1"/>
    <property type="molecule type" value="Genomic_DNA"/>
</dbReference>
<evidence type="ECO:0000256" key="9">
    <source>
        <dbReference type="ARBA" id="ARBA00023067"/>
    </source>
</evidence>
<reference evidence="13 14" key="1">
    <citation type="submission" date="2024-03" db="EMBL/GenBank/DDBJ databases">
        <title>Complete genome sequence of the green alga Chloropicon roscoffensis RCC1871.</title>
        <authorList>
            <person name="Lemieux C."/>
            <person name="Pombert J.-F."/>
            <person name="Otis C."/>
            <person name="Turmel M."/>
        </authorList>
    </citation>
    <scope>NUCLEOTIDE SEQUENCE [LARGE SCALE GENOMIC DNA]</scope>
    <source>
        <strain evidence="13 14">RCC1871</strain>
    </source>
</reference>
<name>A0AAX4P800_9CHLO</name>
<organism evidence="13 14">
    <name type="scientific">Chloropicon roscoffensis</name>
    <dbReference type="NCBI Taxonomy" id="1461544"/>
    <lineage>
        <taxon>Eukaryota</taxon>
        <taxon>Viridiplantae</taxon>
        <taxon>Chlorophyta</taxon>
        <taxon>Chloropicophyceae</taxon>
        <taxon>Chloropicales</taxon>
        <taxon>Chloropicaceae</taxon>
        <taxon>Chloropicon</taxon>
    </lineage>
</organism>
<feature type="region of interest" description="Disordered" evidence="12">
    <location>
        <begin position="448"/>
        <end position="511"/>
    </location>
</feature>
<evidence type="ECO:0000256" key="5">
    <source>
        <dbReference type="ARBA" id="ARBA00022454"/>
    </source>
</evidence>
<evidence type="ECO:0000256" key="12">
    <source>
        <dbReference type="SAM" id="MobiDB-lite"/>
    </source>
</evidence>
<evidence type="ECO:0000313" key="13">
    <source>
        <dbReference type="EMBL" id="WZN62166.1"/>
    </source>
</evidence>
<feature type="compositionally biased region" description="Acidic residues" evidence="12">
    <location>
        <begin position="350"/>
        <end position="369"/>
    </location>
</feature>
<feature type="region of interest" description="Disordered" evidence="12">
    <location>
        <begin position="350"/>
        <end position="423"/>
    </location>
</feature>
<dbReference type="PANTHER" id="PTHR13108">
    <property type="entry name" value="CONDENSIN COMPLEX SUBUNIT 2"/>
    <property type="match status" value="1"/>
</dbReference>
<dbReference type="PANTHER" id="PTHR13108:SF9">
    <property type="entry name" value="CONDENSIN COMPLEX SUBUNIT 2"/>
    <property type="match status" value="1"/>
</dbReference>
<feature type="compositionally biased region" description="Basic and acidic residues" evidence="12">
    <location>
        <begin position="493"/>
        <end position="506"/>
    </location>
</feature>
<sequence>MVLKESNRIRTGKRGESGDLKSPLKSPLKPRKSLTGVLSPNDDARERKTTRAKQSELKARRRSLNVSAEASAERDSAAQAPKPRQKASVLELQELYQNCIKLSSENKISSKNTWDLNLIEHLSELVRPENKVAHDHDSDLNFQKASCTLDAGVKIYSSRVDSIHTDAFKVLGGLHRTSNEQEDGQAGDLGADGGSGERKIRRARKQVDVDPSATLEQNQEALNVKKFDLSFAVDPLFHQTSMKFDEGGAKGLLLNHLNVTQGCELVFDSCDNRYNRYVRPKDQEQEEADVEIKEFGSIAEHIESIQRCDALRLTVSSKRLEGALGQRTPVDEEALAAQVHRWIAADASESLDESFNDDDGAENIDDDPCASDSLGPWMDSSMAEMDMESDGEEVNDSDAGVFRPSAMMGEDGSAEGLAPSDDASTDWLSQIGLSSQFNKASWAGMSHWRYRGAPPKPSAAGENEAKEGAEDQKKKKKKSQMIDFENLPPLPKDPFRPAKSEKDISLKTDPQNSQIEFFPEDVHYEVSNLGKLFFKPSTNLKQLHSRRQPGHHDVDAEDYDDEFGATSLGFDDDAEDGGADDVFGSSGFGEEAAMEAPRMVEQIDINYDRTSKQVDVKKLKEALWVSLDKDSDSEKLVDGNHDFQGLLDTMGDSLEAAGKKEDVSLHLCFICLLHLANENTLKIEDCPTMDRLTIQQD</sequence>
<feature type="compositionally biased region" description="Basic and acidic residues" evidence="12">
    <location>
        <begin position="42"/>
        <end position="58"/>
    </location>
</feature>
<evidence type="ECO:0000256" key="6">
    <source>
        <dbReference type="ARBA" id="ARBA00022490"/>
    </source>
</evidence>
<feature type="region of interest" description="Disordered" evidence="12">
    <location>
        <begin position="176"/>
        <end position="211"/>
    </location>
</feature>
<gene>
    <name evidence="13" type="ORF">HKI87_05g37020</name>
</gene>
<evidence type="ECO:0000313" key="14">
    <source>
        <dbReference type="Proteomes" id="UP001472866"/>
    </source>
</evidence>
<comment type="similarity">
    <text evidence="3 11">Belongs to the CND2 (condensin subunit 2) family.</text>
</comment>
<dbReference type="PIRSF" id="PIRSF017126">
    <property type="entry name" value="Condensin_H"/>
    <property type="match status" value="1"/>
</dbReference>
<feature type="compositionally biased region" description="Basic and acidic residues" evidence="12">
    <location>
        <begin position="1"/>
        <end position="19"/>
    </location>
</feature>
<feature type="compositionally biased region" description="Basic and acidic residues" evidence="12">
    <location>
        <begin position="463"/>
        <end position="473"/>
    </location>
</feature>
<proteinExistence type="inferred from homology"/>
<keyword evidence="6" id="KW-0963">Cytoplasm</keyword>
<keyword evidence="7 11" id="KW-0132">Cell division</keyword>
<dbReference type="GO" id="GO:0005737">
    <property type="term" value="C:cytoplasm"/>
    <property type="evidence" value="ECO:0007669"/>
    <property type="project" value="UniProtKB-SubCell"/>
</dbReference>
<keyword evidence="10 11" id="KW-0131">Cell cycle</keyword>
<protein>
    <recommendedName>
        <fullName evidence="4 11">Condensin complex subunit 2</fullName>
    </recommendedName>
</protein>
<keyword evidence="9 11" id="KW-0226">DNA condensation</keyword>
<evidence type="ECO:0000256" key="11">
    <source>
        <dbReference type="PIRNR" id="PIRNR017126"/>
    </source>
</evidence>
<accession>A0AAX4P800</accession>
<dbReference type="GO" id="GO:0003682">
    <property type="term" value="F:chromatin binding"/>
    <property type="evidence" value="ECO:0007669"/>
    <property type="project" value="TreeGrafter"/>
</dbReference>
<evidence type="ECO:0000256" key="10">
    <source>
        <dbReference type="ARBA" id="ARBA00023306"/>
    </source>
</evidence>
<feature type="compositionally biased region" description="Acidic residues" evidence="12">
    <location>
        <begin position="385"/>
        <end position="396"/>
    </location>
</feature>
<feature type="region of interest" description="Disordered" evidence="12">
    <location>
        <begin position="1"/>
        <end position="85"/>
    </location>
</feature>
<evidence type="ECO:0000256" key="4">
    <source>
        <dbReference type="ARBA" id="ARBA00016065"/>
    </source>
</evidence>